<reference evidence="3 4" key="1">
    <citation type="submission" date="2013-12" db="EMBL/GenBank/DDBJ databases">
        <title>Annotated genome of Streptomyces scopuliridis.</title>
        <authorList>
            <person name="Olson J.B."/>
        </authorList>
    </citation>
    <scope>NUCLEOTIDE SEQUENCE [LARGE SCALE GENOMIC DNA]</scope>
    <source>
        <strain evidence="3 4">RB72</strain>
    </source>
</reference>
<evidence type="ECO:0008006" key="5">
    <source>
        <dbReference type="Google" id="ProtNLM"/>
    </source>
</evidence>
<evidence type="ECO:0000256" key="2">
    <source>
        <dbReference type="SAM" id="SignalP"/>
    </source>
</evidence>
<name>A0A2T7SNR9_9ACTN</name>
<feature type="signal peptide" evidence="2">
    <location>
        <begin position="1"/>
        <end position="23"/>
    </location>
</feature>
<evidence type="ECO:0000256" key="1">
    <source>
        <dbReference type="SAM" id="MobiDB-lite"/>
    </source>
</evidence>
<feature type="compositionally biased region" description="Low complexity" evidence="1">
    <location>
        <begin position="76"/>
        <end position="95"/>
    </location>
</feature>
<keyword evidence="2" id="KW-0732">Signal</keyword>
<gene>
    <name evidence="3" type="ORF">Y717_11345</name>
</gene>
<proteinExistence type="predicted"/>
<keyword evidence="4" id="KW-1185">Reference proteome</keyword>
<feature type="region of interest" description="Disordered" evidence="1">
    <location>
        <begin position="141"/>
        <end position="160"/>
    </location>
</feature>
<sequence>MHRTNRTRSAAMILMGVAVTAVSGCVAVEPHPSPGPAPRPGTSSGIQGPGAPEPLIIEAPAKEALEAAVPPPGPEAAPRSSAEARPPAQDRPAPDWISGSDRPPATSRPEPRTQDHPKEQRHSAPSSAPAIADVCALGERYGQWPKDSPQARICHDTYGD</sequence>
<organism evidence="3 4">
    <name type="scientific">Streptomyces scopuliridis RB72</name>
    <dbReference type="NCBI Taxonomy" id="1440053"/>
    <lineage>
        <taxon>Bacteria</taxon>
        <taxon>Bacillati</taxon>
        <taxon>Actinomycetota</taxon>
        <taxon>Actinomycetes</taxon>
        <taxon>Kitasatosporales</taxon>
        <taxon>Streptomycetaceae</taxon>
        <taxon>Streptomyces</taxon>
    </lineage>
</organism>
<dbReference type="STRING" id="1440053.GCA_000718095_04045"/>
<evidence type="ECO:0000313" key="4">
    <source>
        <dbReference type="Proteomes" id="UP000245992"/>
    </source>
</evidence>
<feature type="compositionally biased region" description="Basic and acidic residues" evidence="1">
    <location>
        <begin position="109"/>
        <end position="122"/>
    </location>
</feature>
<dbReference type="EMBL" id="AZSP01000387">
    <property type="protein sequence ID" value="PVE04499.1"/>
    <property type="molecule type" value="Genomic_DNA"/>
</dbReference>
<protein>
    <recommendedName>
        <fullName evidence="5">Lipoprotein</fullName>
    </recommendedName>
</protein>
<accession>A0A2T7SNR9</accession>
<feature type="region of interest" description="Disordered" evidence="1">
    <location>
        <begin position="30"/>
        <end position="131"/>
    </location>
</feature>
<dbReference type="PROSITE" id="PS51257">
    <property type="entry name" value="PROKAR_LIPOPROTEIN"/>
    <property type="match status" value="1"/>
</dbReference>
<dbReference type="Proteomes" id="UP000245992">
    <property type="component" value="Unassembled WGS sequence"/>
</dbReference>
<evidence type="ECO:0000313" key="3">
    <source>
        <dbReference type="EMBL" id="PVE04499.1"/>
    </source>
</evidence>
<dbReference type="AlphaFoldDB" id="A0A2T7SNR9"/>
<comment type="caution">
    <text evidence="3">The sequence shown here is derived from an EMBL/GenBank/DDBJ whole genome shotgun (WGS) entry which is preliminary data.</text>
</comment>
<feature type="chain" id="PRO_5039081240" description="Lipoprotein" evidence="2">
    <location>
        <begin position="24"/>
        <end position="160"/>
    </location>
</feature>